<dbReference type="Gene3D" id="1.20.1560.10">
    <property type="entry name" value="ABC transporter type 1, transmembrane domain"/>
    <property type="match status" value="1"/>
</dbReference>
<evidence type="ECO:0000259" key="9">
    <source>
        <dbReference type="PROSITE" id="PS50929"/>
    </source>
</evidence>
<evidence type="ECO:0000256" key="2">
    <source>
        <dbReference type="ARBA" id="ARBA00022692"/>
    </source>
</evidence>
<dbReference type="Proteomes" id="UP001564626">
    <property type="component" value="Unassembled WGS sequence"/>
</dbReference>
<feature type="transmembrane region" description="Helical" evidence="7">
    <location>
        <begin position="133"/>
        <end position="151"/>
    </location>
</feature>
<keyword evidence="6 7" id="KW-0472">Membrane</keyword>
<evidence type="ECO:0000256" key="5">
    <source>
        <dbReference type="ARBA" id="ARBA00022989"/>
    </source>
</evidence>
<dbReference type="SUPFAM" id="SSF52540">
    <property type="entry name" value="P-loop containing nucleoside triphosphate hydrolases"/>
    <property type="match status" value="1"/>
</dbReference>
<dbReference type="Gene3D" id="3.40.50.300">
    <property type="entry name" value="P-loop containing nucleotide triphosphate hydrolases"/>
    <property type="match status" value="1"/>
</dbReference>
<evidence type="ECO:0000259" key="8">
    <source>
        <dbReference type="PROSITE" id="PS50893"/>
    </source>
</evidence>
<feature type="transmembrane region" description="Helical" evidence="7">
    <location>
        <begin position="52"/>
        <end position="74"/>
    </location>
</feature>
<reference evidence="10 11" key="1">
    <citation type="submission" date="2024-08" db="EMBL/GenBank/DDBJ databases">
        <title>Genome mining of Saccharopolyspora cebuensis PGLac3 from Nigerian medicinal plant.</title>
        <authorList>
            <person name="Ezeobiora C.E."/>
            <person name="Igbokwe N.H."/>
            <person name="Amin D.H."/>
            <person name="Mendie U.E."/>
        </authorList>
    </citation>
    <scope>NUCLEOTIDE SEQUENCE [LARGE SCALE GENOMIC DNA]</scope>
    <source>
        <strain evidence="10 11">PGLac3</strain>
    </source>
</reference>
<dbReference type="InterPro" id="IPR039421">
    <property type="entry name" value="Type_1_exporter"/>
</dbReference>
<evidence type="ECO:0000256" key="3">
    <source>
        <dbReference type="ARBA" id="ARBA00022741"/>
    </source>
</evidence>
<comment type="subcellular location">
    <subcellularLocation>
        <location evidence="1">Cell membrane</location>
        <topology evidence="1">Multi-pass membrane protein</topology>
    </subcellularLocation>
</comment>
<dbReference type="PANTHER" id="PTHR24221:SF654">
    <property type="entry name" value="ATP-BINDING CASSETTE SUB-FAMILY B MEMBER 6"/>
    <property type="match status" value="1"/>
</dbReference>
<comment type="caution">
    <text evidence="10">The sequence shown here is derived from an EMBL/GenBank/DDBJ whole genome shotgun (WGS) entry which is preliminary data.</text>
</comment>
<organism evidence="10 11">
    <name type="scientific">Saccharopolyspora cebuensis</name>
    <dbReference type="NCBI Taxonomy" id="418759"/>
    <lineage>
        <taxon>Bacteria</taxon>
        <taxon>Bacillati</taxon>
        <taxon>Actinomycetota</taxon>
        <taxon>Actinomycetes</taxon>
        <taxon>Pseudonocardiales</taxon>
        <taxon>Pseudonocardiaceae</taxon>
        <taxon>Saccharopolyspora</taxon>
    </lineage>
</organism>
<dbReference type="Pfam" id="PF00005">
    <property type="entry name" value="ABC_tran"/>
    <property type="match status" value="1"/>
</dbReference>
<gene>
    <name evidence="10" type="ORF">AB8O55_10235</name>
</gene>
<dbReference type="PROSITE" id="PS50929">
    <property type="entry name" value="ABC_TM1F"/>
    <property type="match status" value="1"/>
</dbReference>
<dbReference type="RefSeq" id="WP_369774729.1">
    <property type="nucleotide sequence ID" value="NZ_JBGEHV010000014.1"/>
</dbReference>
<proteinExistence type="predicted"/>
<evidence type="ECO:0000256" key="7">
    <source>
        <dbReference type="SAM" id="Phobius"/>
    </source>
</evidence>
<dbReference type="InterPro" id="IPR003439">
    <property type="entry name" value="ABC_transporter-like_ATP-bd"/>
</dbReference>
<protein>
    <submittedName>
        <fullName evidence="10">ATP-binding cassette domain-containing protein</fullName>
    </submittedName>
</protein>
<sequence length="570" mass="58553">MTAYWRALGGRWRELAVLAGCSVLEAAPAFLSGALVQRAVDDGFAAGRLGTALAWLAAFGAAAVVGAFGTRLVWQRLGSIVEPLRDALVREVVAGVLHDRSGPRGGPDAAGVARVTQHVEVVRDATAGLLVRARGLVLTVLGALAGVAAVAGSLAWLIAPPVLLSLVVFGCLLPSLARRQRGLALADERTAAEAGAVLGGIRDVVACGAERESEAQIRDAIERQRRAAVRMSHATALRTLVISIGGHLPVVLVLAAAPAALAGGMSPGAVLGALVYLTATVHPALDGLATTTSTVVLRLLVALRRLAEVRPPVARPGTAVPAGPVLTARGLAHRWGEHAEPLFQDLDLDLRPGEHLAVIGPSGIGKSTLAGVLAGTETPRAGAVLLGGVPIAEVAPAHRHRLIAFTPQETYLFAGTVRENLALLAPEAEDAHLLAAVAEVGAAGLVDRLGGLDGELGHGGSGHGGAGLSTGERQLLGVARVHASPAAVVILDEATAHLDGPAEARAERALARPDRALVVIAHRPASARRAKRILVLDGARCDLGEHEALLHRSERYAELARAWELPATAP</sequence>
<feature type="domain" description="ABC transporter" evidence="8">
    <location>
        <begin position="326"/>
        <end position="562"/>
    </location>
</feature>
<keyword evidence="2 7" id="KW-0812">Transmembrane</keyword>
<dbReference type="GO" id="GO:0005524">
    <property type="term" value="F:ATP binding"/>
    <property type="evidence" value="ECO:0007669"/>
    <property type="project" value="UniProtKB-KW"/>
</dbReference>
<dbReference type="InterPro" id="IPR027417">
    <property type="entry name" value="P-loop_NTPase"/>
</dbReference>
<evidence type="ECO:0000256" key="1">
    <source>
        <dbReference type="ARBA" id="ARBA00004651"/>
    </source>
</evidence>
<evidence type="ECO:0000313" key="11">
    <source>
        <dbReference type="Proteomes" id="UP001564626"/>
    </source>
</evidence>
<keyword evidence="4 10" id="KW-0067">ATP-binding</keyword>
<feature type="transmembrane region" description="Helical" evidence="7">
    <location>
        <begin position="157"/>
        <end position="177"/>
    </location>
</feature>
<dbReference type="InterPro" id="IPR003593">
    <property type="entry name" value="AAA+_ATPase"/>
</dbReference>
<dbReference type="CDD" id="cd03228">
    <property type="entry name" value="ABCC_MRP_Like"/>
    <property type="match status" value="1"/>
</dbReference>
<accession>A0ABV4CK31</accession>
<keyword evidence="5 7" id="KW-1133">Transmembrane helix</keyword>
<keyword evidence="11" id="KW-1185">Reference proteome</keyword>
<evidence type="ECO:0000256" key="6">
    <source>
        <dbReference type="ARBA" id="ARBA00023136"/>
    </source>
</evidence>
<feature type="domain" description="ABC transmembrane type-1" evidence="9">
    <location>
        <begin position="16"/>
        <end position="278"/>
    </location>
</feature>
<dbReference type="InterPro" id="IPR036640">
    <property type="entry name" value="ABC1_TM_sf"/>
</dbReference>
<dbReference type="SUPFAM" id="SSF90123">
    <property type="entry name" value="ABC transporter transmembrane region"/>
    <property type="match status" value="1"/>
</dbReference>
<evidence type="ECO:0000313" key="10">
    <source>
        <dbReference type="EMBL" id="MEY8039774.1"/>
    </source>
</evidence>
<dbReference type="PROSITE" id="PS50893">
    <property type="entry name" value="ABC_TRANSPORTER_2"/>
    <property type="match status" value="1"/>
</dbReference>
<feature type="transmembrane region" description="Helical" evidence="7">
    <location>
        <begin position="240"/>
        <end position="261"/>
    </location>
</feature>
<dbReference type="SMART" id="SM00382">
    <property type="entry name" value="AAA"/>
    <property type="match status" value="1"/>
</dbReference>
<keyword evidence="3" id="KW-0547">Nucleotide-binding</keyword>
<dbReference type="InterPro" id="IPR011527">
    <property type="entry name" value="ABC1_TM_dom"/>
</dbReference>
<evidence type="ECO:0000256" key="4">
    <source>
        <dbReference type="ARBA" id="ARBA00022840"/>
    </source>
</evidence>
<dbReference type="PANTHER" id="PTHR24221">
    <property type="entry name" value="ATP-BINDING CASSETTE SUB-FAMILY B"/>
    <property type="match status" value="1"/>
</dbReference>
<dbReference type="EMBL" id="JBGEHV010000014">
    <property type="protein sequence ID" value="MEY8039774.1"/>
    <property type="molecule type" value="Genomic_DNA"/>
</dbReference>
<name>A0ABV4CK31_9PSEU</name>